<dbReference type="GO" id="GO:0008815">
    <property type="term" value="F:citrate (pro-3S)-lyase activity"/>
    <property type="evidence" value="ECO:0007669"/>
    <property type="project" value="UniProtKB-EC"/>
</dbReference>
<name>U4T3P7_9GAMM</name>
<keyword evidence="3 5" id="KW-0460">Magnesium</keyword>
<evidence type="ECO:0000313" key="8">
    <source>
        <dbReference type="Proteomes" id="UP000016761"/>
    </source>
</evidence>
<evidence type="ECO:0000259" key="6">
    <source>
        <dbReference type="Pfam" id="PF03328"/>
    </source>
</evidence>
<feature type="binding site" evidence="4">
    <location>
        <position position="83"/>
    </location>
    <ligand>
        <name>substrate</name>
    </ligand>
</feature>
<keyword evidence="8" id="KW-1185">Reference proteome</keyword>
<dbReference type="OrthoDB" id="348111at2"/>
<dbReference type="Pfam" id="PF03328">
    <property type="entry name" value="HpcH_HpaI"/>
    <property type="match status" value="1"/>
</dbReference>
<sequence length="293" mass="32721">MDSVSNNKDSNKTKTTAHNNTWLFVPATRIDRIEKAFARGADAVIVDLEDAVAEADKVQAREALKNYYDDQNEKQIYQPIWLRINQASSEAFVADLILYQQMPKLAGVLLAKAEQVADIEYVHQRTGLPVIALIESAAGLYQIDSMAKATGLTAFSYGFLDLCNDLRVQVGTPAADIIANQIRYQLILTSKVHQLAPPIDTVYPDFKDEEGLRNRVQLWSQMGMSGMLCIHPKQVAIVHKALQPTDKEIQFAKRVVAEYERSGQAVFKIEGEMVDAPVIARCRQLLTQWQTGG</sequence>
<keyword evidence="7" id="KW-0456">Lyase</keyword>
<accession>U4T3P7</accession>
<reference evidence="7 8" key="1">
    <citation type="journal article" date="2013" name="Genome Announc.">
        <title>Draft Genome Sequence of Psychrobacter aquaticus Strain CMS 56T, Isolated from a Cyanobacterial Mat Sample Collected from Water Bodies in the McMurdo Dry Valley Region of Antarctica.</title>
        <authorList>
            <person name="Reddy G.S."/>
            <person name="Ara S."/>
            <person name="Singh A."/>
            <person name="Kumar Pinnaka A."/>
            <person name="Shivaji S."/>
        </authorList>
    </citation>
    <scope>NUCLEOTIDE SEQUENCE [LARGE SCALE GENOMIC DNA]</scope>
    <source>
        <strain evidence="7 8">CMS 56</strain>
    </source>
</reference>
<evidence type="ECO:0000256" key="4">
    <source>
        <dbReference type="PIRSR" id="PIRSR015582-1"/>
    </source>
</evidence>
<dbReference type="AlphaFoldDB" id="U4T3P7"/>
<evidence type="ECO:0000313" key="7">
    <source>
        <dbReference type="EMBL" id="ERL55907.1"/>
    </source>
</evidence>
<dbReference type="RefSeq" id="WP_021813797.1">
    <property type="nucleotide sequence ID" value="NZ_AUSW01000017.1"/>
</dbReference>
<feature type="binding site" evidence="5">
    <location>
        <position position="161"/>
    </location>
    <ligand>
        <name>Mg(2+)</name>
        <dbReference type="ChEBI" id="CHEBI:18420"/>
    </ligand>
</feature>
<dbReference type="InterPro" id="IPR015813">
    <property type="entry name" value="Pyrv/PenolPyrv_kinase-like_dom"/>
</dbReference>
<dbReference type="Gene3D" id="3.20.20.60">
    <property type="entry name" value="Phosphoenolpyruvate-binding domains"/>
    <property type="match status" value="1"/>
</dbReference>
<evidence type="ECO:0000256" key="3">
    <source>
        <dbReference type="ARBA" id="ARBA00022842"/>
    </source>
</evidence>
<gene>
    <name evidence="7" type="ORF">M917_1151</name>
</gene>
<dbReference type="PATRIC" id="fig|1354303.4.peg.1133"/>
<dbReference type="InterPro" id="IPR011206">
    <property type="entry name" value="Citrate_lyase_beta/mcl1/mcl2"/>
</dbReference>
<dbReference type="PIRSF" id="PIRSF015582">
    <property type="entry name" value="Cit_lyase_B"/>
    <property type="match status" value="1"/>
</dbReference>
<protein>
    <submittedName>
        <fullName evidence="7">Citrate lyase beta chain</fullName>
        <ecNumber evidence="7">4.1.3.6</ecNumber>
    </submittedName>
</protein>
<dbReference type="PANTHER" id="PTHR32308">
    <property type="entry name" value="LYASE BETA SUBUNIT, PUTATIVE (AFU_ORTHOLOGUE AFUA_4G13030)-RELATED"/>
    <property type="match status" value="1"/>
</dbReference>
<dbReference type="GO" id="GO:0006107">
    <property type="term" value="P:oxaloacetate metabolic process"/>
    <property type="evidence" value="ECO:0007669"/>
    <property type="project" value="TreeGrafter"/>
</dbReference>
<dbReference type="InterPro" id="IPR005000">
    <property type="entry name" value="Aldolase/citrate-lyase_domain"/>
</dbReference>
<comment type="cofactor">
    <cofactor evidence="1">
        <name>Mg(2+)</name>
        <dbReference type="ChEBI" id="CHEBI:18420"/>
    </cofactor>
</comment>
<dbReference type="Proteomes" id="UP000016761">
    <property type="component" value="Unassembled WGS sequence"/>
</dbReference>
<dbReference type="EC" id="4.1.3.6" evidence="7"/>
<proteinExistence type="predicted"/>
<keyword evidence="2 5" id="KW-0479">Metal-binding</keyword>
<feature type="binding site" evidence="4">
    <location>
        <position position="135"/>
    </location>
    <ligand>
        <name>substrate</name>
    </ligand>
</feature>
<comment type="caution">
    <text evidence="7">The sequence shown here is derived from an EMBL/GenBank/DDBJ whole genome shotgun (WGS) entry which is preliminary data.</text>
</comment>
<dbReference type="GO" id="GO:0000287">
    <property type="term" value="F:magnesium ion binding"/>
    <property type="evidence" value="ECO:0007669"/>
    <property type="project" value="TreeGrafter"/>
</dbReference>
<feature type="binding site" evidence="5">
    <location>
        <position position="135"/>
    </location>
    <ligand>
        <name>Mg(2+)</name>
        <dbReference type="ChEBI" id="CHEBI:18420"/>
    </ligand>
</feature>
<organism evidence="7 8">
    <name type="scientific">Psychrobacter aquaticus CMS 56</name>
    <dbReference type="NCBI Taxonomy" id="1354303"/>
    <lineage>
        <taxon>Bacteria</taxon>
        <taxon>Pseudomonadati</taxon>
        <taxon>Pseudomonadota</taxon>
        <taxon>Gammaproteobacteria</taxon>
        <taxon>Moraxellales</taxon>
        <taxon>Moraxellaceae</taxon>
        <taxon>Psychrobacter</taxon>
    </lineage>
</organism>
<dbReference type="eggNOG" id="COG2301">
    <property type="taxonomic scope" value="Bacteria"/>
</dbReference>
<dbReference type="EMBL" id="AUSW01000017">
    <property type="protein sequence ID" value="ERL55907.1"/>
    <property type="molecule type" value="Genomic_DNA"/>
</dbReference>
<dbReference type="STRING" id="1354303.M917_1151"/>
<dbReference type="PANTHER" id="PTHR32308:SF10">
    <property type="entry name" value="CITRATE LYASE SUBUNIT BETA"/>
    <property type="match status" value="1"/>
</dbReference>
<dbReference type="InterPro" id="IPR040442">
    <property type="entry name" value="Pyrv_kinase-like_dom_sf"/>
</dbReference>
<feature type="domain" description="HpcH/HpaI aldolase/citrate lyase" evidence="6">
    <location>
        <begin position="22"/>
        <end position="232"/>
    </location>
</feature>
<dbReference type="SUPFAM" id="SSF51621">
    <property type="entry name" value="Phosphoenolpyruvate/pyruvate domain"/>
    <property type="match status" value="1"/>
</dbReference>
<evidence type="ECO:0000256" key="1">
    <source>
        <dbReference type="ARBA" id="ARBA00001946"/>
    </source>
</evidence>
<evidence type="ECO:0000256" key="2">
    <source>
        <dbReference type="ARBA" id="ARBA00022723"/>
    </source>
</evidence>
<evidence type="ECO:0000256" key="5">
    <source>
        <dbReference type="PIRSR" id="PIRSR015582-2"/>
    </source>
</evidence>